<evidence type="ECO:0000256" key="1">
    <source>
        <dbReference type="SAM" id="SignalP"/>
    </source>
</evidence>
<reference evidence="3 7" key="3">
    <citation type="submission" date="2021-02" db="EMBL/GenBank/DDBJ databases">
        <title>Complete Genome Sequence of Cupriavidus oxalaticus Strain Ox1, a Soil Oxalate-Degrading Species.</title>
        <authorList>
            <person name="Palmieri F."/>
            <person name="Udriet P."/>
            <person name="Deuasquier M."/>
            <person name="Beaudoing E."/>
            <person name="Johnson S.L."/>
            <person name="Davenport K.W."/>
            <person name="Chain P.S."/>
            <person name="Bindschedler S."/>
            <person name="Junier P."/>
        </authorList>
    </citation>
    <scope>NUCLEOTIDE SEQUENCE [LARGE SCALE GENOMIC DNA]</scope>
    <source>
        <strain evidence="3 7">Ox1</strain>
    </source>
</reference>
<keyword evidence="7" id="KW-1185">Reference proteome</keyword>
<dbReference type="PANTHER" id="PTHR38593">
    <property type="entry name" value="BLR2558 PROTEIN"/>
    <property type="match status" value="1"/>
</dbReference>
<dbReference type="AlphaFoldDB" id="A0A375G9M9"/>
<dbReference type="OrthoDB" id="118677at2"/>
<dbReference type="Gene3D" id="1.20.1260.10">
    <property type="match status" value="1"/>
</dbReference>
<feature type="signal peptide" evidence="1">
    <location>
        <begin position="1"/>
        <end position="23"/>
    </location>
</feature>
<dbReference type="InterPro" id="IPR025419">
    <property type="entry name" value="DUF4142"/>
</dbReference>
<feature type="domain" description="DUF4142" evidence="2">
    <location>
        <begin position="38"/>
        <end position="174"/>
    </location>
</feature>
<evidence type="ECO:0000313" key="7">
    <source>
        <dbReference type="Proteomes" id="UP000623307"/>
    </source>
</evidence>
<accession>A0A375G9M9</accession>
<keyword evidence="1" id="KW-0732">Signal</keyword>
<evidence type="ECO:0000313" key="3">
    <source>
        <dbReference type="EMBL" id="QRQ94828.1"/>
    </source>
</evidence>
<evidence type="ECO:0000259" key="2">
    <source>
        <dbReference type="Pfam" id="PF13628"/>
    </source>
</evidence>
<evidence type="ECO:0000313" key="6">
    <source>
        <dbReference type="Proteomes" id="UP000256862"/>
    </source>
</evidence>
<evidence type="ECO:0000313" key="4">
    <source>
        <dbReference type="EMBL" id="SPC07475.1"/>
    </source>
</evidence>
<dbReference type="Proteomes" id="UP000256862">
    <property type="component" value="Chromosome CO2235"/>
</dbReference>
<dbReference type="EMBL" id="CP069812">
    <property type="protein sequence ID" value="QRQ94828.1"/>
    <property type="molecule type" value="Genomic_DNA"/>
</dbReference>
<dbReference type="EMBL" id="OGUS01000127">
    <property type="protein sequence ID" value="SPC16722.1"/>
    <property type="molecule type" value="Genomic_DNA"/>
</dbReference>
<gene>
    <name evidence="5" type="ORF">CO2235_50009</name>
    <name evidence="4" type="ORF">CO2235_U700010</name>
    <name evidence="3" type="ORF">JTE92_15190</name>
</gene>
<reference evidence="6" key="1">
    <citation type="submission" date="2018-01" db="EMBL/GenBank/DDBJ databases">
        <authorList>
            <person name="Gaut B.S."/>
            <person name="Morton B.R."/>
            <person name="Clegg M.T."/>
            <person name="Duvall M.R."/>
        </authorList>
    </citation>
    <scope>NUCLEOTIDE SEQUENCE [LARGE SCALE GENOMIC DNA]</scope>
</reference>
<feature type="chain" id="PRO_5044585743" evidence="1">
    <location>
        <begin position="24"/>
        <end position="183"/>
    </location>
</feature>
<dbReference type="RefSeq" id="WP_063236907.1">
    <property type="nucleotide sequence ID" value="NZ_CP069810.1"/>
</dbReference>
<evidence type="ECO:0000313" key="5">
    <source>
        <dbReference type="EMBL" id="SPC16722.1"/>
    </source>
</evidence>
<dbReference type="Pfam" id="PF13628">
    <property type="entry name" value="DUF4142"/>
    <property type="match status" value="1"/>
</dbReference>
<proteinExistence type="predicted"/>
<dbReference type="PANTHER" id="PTHR38593:SF1">
    <property type="entry name" value="BLR2558 PROTEIN"/>
    <property type="match status" value="1"/>
</dbReference>
<reference evidence="5" key="2">
    <citation type="submission" date="2018-01" db="EMBL/GenBank/DDBJ databases">
        <authorList>
            <person name="Clerissi C."/>
        </authorList>
    </citation>
    <scope>NUCLEOTIDE SEQUENCE</scope>
    <source>
        <strain evidence="5">Cupriavidus oxalaticus LMG 2235</strain>
    </source>
</reference>
<dbReference type="GeneID" id="303490887"/>
<sequence>MLRSIPKTTLAAMALLLATGAYAAPLSDKPGTAMAPNKDALFLRDAAEASALEIAASKLAQTRASGEAVKAFAAQMIRDHQAADEKMLQLARKLGIQLPASPPEVKKQELENLGKLSGSAFDSAYARQIGVDAHQEAVALFRKAADDAKDEGVKAFARQTLPTLNHHLEMARQLASQVTSQKP</sequence>
<dbReference type="Proteomes" id="UP000623307">
    <property type="component" value="Chromosome 2"/>
</dbReference>
<name>A0A375G9M9_9BURK</name>
<dbReference type="EMBL" id="OGUS01000077">
    <property type="protein sequence ID" value="SPC07475.1"/>
    <property type="molecule type" value="Genomic_DNA"/>
</dbReference>
<organism evidence="5">
    <name type="scientific">Cupriavidus oxalaticus</name>
    <dbReference type="NCBI Taxonomy" id="96344"/>
    <lineage>
        <taxon>Bacteria</taxon>
        <taxon>Pseudomonadati</taxon>
        <taxon>Pseudomonadota</taxon>
        <taxon>Betaproteobacteria</taxon>
        <taxon>Burkholderiales</taxon>
        <taxon>Burkholderiaceae</taxon>
        <taxon>Cupriavidus</taxon>
    </lineage>
</organism>
<dbReference type="InterPro" id="IPR012347">
    <property type="entry name" value="Ferritin-like"/>
</dbReference>
<protein>
    <submittedName>
        <fullName evidence="3">DUF4142 domain-containing protein</fullName>
    </submittedName>
</protein>